<evidence type="ECO:0000259" key="5">
    <source>
        <dbReference type="Pfam" id="PF18962"/>
    </source>
</evidence>
<dbReference type="EMBL" id="JAAGVY010000083">
    <property type="protein sequence ID" value="NEN25801.1"/>
    <property type="molecule type" value="Genomic_DNA"/>
</dbReference>
<dbReference type="SUPFAM" id="SSF110296">
    <property type="entry name" value="Oligoxyloglucan reducing end-specific cellobiohydrolase"/>
    <property type="match status" value="1"/>
</dbReference>
<accession>A0A7K3WXH6</accession>
<evidence type="ECO:0000256" key="2">
    <source>
        <dbReference type="ARBA" id="ARBA00022729"/>
    </source>
</evidence>
<name>A0A7K3WXH6_9FLAO</name>
<reference evidence="6 7" key="1">
    <citation type="submission" date="2020-02" db="EMBL/GenBank/DDBJ databases">
        <title>Out from the shadows clarifying the taxonomy of the family Cryomorphaceae and related taxa by utilizing the GTDB taxonomic framework.</title>
        <authorList>
            <person name="Bowman J.P."/>
        </authorList>
    </citation>
    <scope>NUCLEOTIDE SEQUENCE [LARGE SCALE GENOMIC DNA]</scope>
    <source>
        <strain evidence="6 7">QSSC 1-22</strain>
    </source>
</reference>
<dbReference type="PANTHER" id="PTHR47199">
    <property type="entry name" value="PHOTOSYSTEM II STABILITY/ASSEMBLY FACTOR HCF136, CHLOROPLASTIC"/>
    <property type="match status" value="1"/>
</dbReference>
<sequence>MKIYLYLFIIVSSFIFNESAKSQDFEIFDNFSTHTNEALIHSVALNDSTIIVVGSHVILKTKNYGLTWVPTIIDGILNQVTFPTDSVGYAVGYNSLIMKTINQGNTWSALNTDVIENTHTAFTVEFLNIDTGFVALANGPGYAFLSTHDGGDTWQNADFGTVYGRAKLQIVNDSTVYALPYDNKFYKSTDYGESWEAIFLPENTGSSRDMHFFNKDTGIVAIREFSSSCGSNYYLATTYNGGESWTNQYYSCTNFRAFEFPNNDVGFSIGTYFSDSGVRTFWRTIDSGDTWEELEYPVGETHFGSSCMATCITCVNQDTCYMPTNYGTIIKMTNASGGLTAVGDNDSNSENQLLVYPNPNNGNFSFKSDINEIANIKIYSIDGKKVYEVDQVELGQHLQISVSNLSSGIYIYTIKTENEMFNGKFAKQ</sequence>
<dbReference type="GO" id="GO:0009523">
    <property type="term" value="C:photosystem II"/>
    <property type="evidence" value="ECO:0007669"/>
    <property type="project" value="UniProtKB-KW"/>
</dbReference>
<comment type="caution">
    <text evidence="6">The sequence shown here is derived from an EMBL/GenBank/DDBJ whole genome shotgun (WGS) entry which is preliminary data.</text>
</comment>
<dbReference type="AlphaFoldDB" id="A0A7K3WXH6"/>
<dbReference type="RefSeq" id="WP_163287246.1">
    <property type="nucleotide sequence ID" value="NZ_JAAGVY010000083.1"/>
</dbReference>
<dbReference type="Gene3D" id="2.130.10.10">
    <property type="entry name" value="YVTN repeat-like/Quinoprotein amine dehydrogenase"/>
    <property type="match status" value="1"/>
</dbReference>
<dbReference type="InterPro" id="IPR015943">
    <property type="entry name" value="WD40/YVTN_repeat-like_dom_sf"/>
</dbReference>
<dbReference type="GO" id="GO:0015979">
    <property type="term" value="P:photosynthesis"/>
    <property type="evidence" value="ECO:0007669"/>
    <property type="project" value="UniProtKB-KW"/>
</dbReference>
<dbReference type="Pfam" id="PF14870">
    <property type="entry name" value="PSII_BNR"/>
    <property type="match status" value="1"/>
</dbReference>
<keyword evidence="1" id="KW-0602">Photosynthesis</keyword>
<feature type="domain" description="Photosynthesis system II assembly factor Ycf48/Hcf136-like" evidence="4">
    <location>
        <begin position="74"/>
        <end position="222"/>
    </location>
</feature>
<evidence type="ECO:0000313" key="6">
    <source>
        <dbReference type="EMBL" id="NEN25801.1"/>
    </source>
</evidence>
<protein>
    <submittedName>
        <fullName evidence="6">T9SS type A sorting domain-containing protein</fullName>
    </submittedName>
</protein>
<dbReference type="Pfam" id="PF18962">
    <property type="entry name" value="Por_Secre_tail"/>
    <property type="match status" value="1"/>
</dbReference>
<keyword evidence="3" id="KW-0604">Photosystem II</keyword>
<dbReference type="InterPro" id="IPR026444">
    <property type="entry name" value="Secre_tail"/>
</dbReference>
<evidence type="ECO:0000256" key="3">
    <source>
        <dbReference type="ARBA" id="ARBA00023276"/>
    </source>
</evidence>
<evidence type="ECO:0000313" key="7">
    <source>
        <dbReference type="Proteomes" id="UP000486602"/>
    </source>
</evidence>
<dbReference type="Proteomes" id="UP000486602">
    <property type="component" value="Unassembled WGS sequence"/>
</dbReference>
<dbReference type="InterPro" id="IPR028203">
    <property type="entry name" value="PSII_CF48-like_dom"/>
</dbReference>
<feature type="domain" description="Secretion system C-terminal sorting" evidence="5">
    <location>
        <begin position="355"/>
        <end position="421"/>
    </location>
</feature>
<proteinExistence type="predicted"/>
<evidence type="ECO:0000256" key="1">
    <source>
        <dbReference type="ARBA" id="ARBA00022531"/>
    </source>
</evidence>
<keyword evidence="2" id="KW-0732">Signal</keyword>
<dbReference type="NCBIfam" id="TIGR04183">
    <property type="entry name" value="Por_Secre_tail"/>
    <property type="match status" value="1"/>
</dbReference>
<organism evidence="6 7">
    <name type="scientific">Cryomorpha ignava</name>
    <dbReference type="NCBI Taxonomy" id="101383"/>
    <lineage>
        <taxon>Bacteria</taxon>
        <taxon>Pseudomonadati</taxon>
        <taxon>Bacteroidota</taxon>
        <taxon>Flavobacteriia</taxon>
        <taxon>Flavobacteriales</taxon>
        <taxon>Cryomorphaceae</taxon>
        <taxon>Cryomorpha</taxon>
    </lineage>
</organism>
<keyword evidence="7" id="KW-1185">Reference proteome</keyword>
<evidence type="ECO:0000259" key="4">
    <source>
        <dbReference type="Pfam" id="PF14870"/>
    </source>
</evidence>
<gene>
    <name evidence="6" type="ORF">G3O08_20130</name>
</gene>
<dbReference type="PANTHER" id="PTHR47199:SF2">
    <property type="entry name" value="PHOTOSYSTEM II STABILITY_ASSEMBLY FACTOR HCF136, CHLOROPLASTIC"/>
    <property type="match status" value="1"/>
</dbReference>